<dbReference type="PROSITE" id="PS01180">
    <property type="entry name" value="CUB"/>
    <property type="match status" value="1"/>
</dbReference>
<keyword evidence="5" id="KW-1185">Reference proteome</keyword>
<protein>
    <recommendedName>
        <fullName evidence="3">CUB domain-containing protein</fullName>
    </recommendedName>
</protein>
<organism evidence="4 5">
    <name type="scientific">Penaeus vannamei</name>
    <name type="common">Whiteleg shrimp</name>
    <name type="synonym">Litopenaeus vannamei</name>
    <dbReference type="NCBI Taxonomy" id="6689"/>
    <lineage>
        <taxon>Eukaryota</taxon>
        <taxon>Metazoa</taxon>
        <taxon>Ecdysozoa</taxon>
        <taxon>Arthropoda</taxon>
        <taxon>Crustacea</taxon>
        <taxon>Multicrustacea</taxon>
        <taxon>Malacostraca</taxon>
        <taxon>Eumalacostraca</taxon>
        <taxon>Eucarida</taxon>
        <taxon>Decapoda</taxon>
        <taxon>Dendrobranchiata</taxon>
        <taxon>Penaeoidea</taxon>
        <taxon>Penaeidae</taxon>
        <taxon>Penaeus</taxon>
    </lineage>
</organism>
<dbReference type="PANTHER" id="PTHR33236:SF5">
    <property type="entry name" value="CUB DOMAIN-CONTAINING PROTEIN"/>
    <property type="match status" value="1"/>
</dbReference>
<dbReference type="OrthoDB" id="6361562at2759"/>
<comment type="caution">
    <text evidence="2">Lacks conserved residue(s) required for the propagation of feature annotation.</text>
</comment>
<proteinExistence type="predicted"/>
<feature type="domain" description="CUB" evidence="3">
    <location>
        <begin position="144"/>
        <end position="261"/>
    </location>
</feature>
<dbReference type="Proteomes" id="UP000283509">
    <property type="component" value="Unassembled WGS sequence"/>
</dbReference>
<dbReference type="PANTHER" id="PTHR33236">
    <property type="entry name" value="INTRAFLAGELLAR TRANSPORT PROTEIN 122 FAMILY PROTEIN-RELATED"/>
    <property type="match status" value="1"/>
</dbReference>
<evidence type="ECO:0000313" key="4">
    <source>
        <dbReference type="EMBL" id="ROT66267.1"/>
    </source>
</evidence>
<dbReference type="InterPro" id="IPR000859">
    <property type="entry name" value="CUB_dom"/>
</dbReference>
<dbReference type="Pfam" id="PF00431">
    <property type="entry name" value="CUB"/>
    <property type="match status" value="1"/>
</dbReference>
<dbReference type="EMBL" id="QCYY01002965">
    <property type="protein sequence ID" value="ROT66267.1"/>
    <property type="molecule type" value="Genomic_DNA"/>
</dbReference>
<evidence type="ECO:0000256" key="2">
    <source>
        <dbReference type="PROSITE-ProRule" id="PRU00059"/>
    </source>
</evidence>
<evidence type="ECO:0000259" key="3">
    <source>
        <dbReference type="PROSITE" id="PS01180"/>
    </source>
</evidence>
<keyword evidence="1" id="KW-1015">Disulfide bond</keyword>
<dbReference type="InterPro" id="IPR058698">
    <property type="entry name" value="CUB_metazoa"/>
</dbReference>
<dbReference type="Gene3D" id="2.60.120.290">
    <property type="entry name" value="Spermadhesin, CUB domain"/>
    <property type="match status" value="2"/>
</dbReference>
<reference evidence="4 5" key="1">
    <citation type="submission" date="2018-04" db="EMBL/GenBank/DDBJ databases">
        <authorList>
            <person name="Zhang X."/>
            <person name="Yuan J."/>
            <person name="Li F."/>
            <person name="Xiang J."/>
        </authorList>
    </citation>
    <scope>NUCLEOTIDE SEQUENCE [LARGE SCALE GENOMIC DNA]</scope>
    <source>
        <tissue evidence="4">Muscle</tissue>
    </source>
</reference>
<name>A0A423SPY0_PENVA</name>
<evidence type="ECO:0000313" key="5">
    <source>
        <dbReference type="Proteomes" id="UP000283509"/>
    </source>
</evidence>
<gene>
    <name evidence="4" type="ORF">C7M84_015729</name>
</gene>
<evidence type="ECO:0000256" key="1">
    <source>
        <dbReference type="ARBA" id="ARBA00023157"/>
    </source>
</evidence>
<dbReference type="InterPro" id="IPR035914">
    <property type="entry name" value="Sperma_CUB_dom_sf"/>
</dbReference>
<reference evidence="4 5" key="2">
    <citation type="submission" date="2019-01" db="EMBL/GenBank/DDBJ databases">
        <title>The decoding of complex shrimp genome reveals the adaptation for benthos swimmer, frequently molting mechanism and breeding impact on genome.</title>
        <authorList>
            <person name="Sun Y."/>
            <person name="Gao Y."/>
            <person name="Yu Y."/>
        </authorList>
    </citation>
    <scope>NUCLEOTIDE SEQUENCE [LARGE SCALE GENOMIC DNA]</scope>
    <source>
        <tissue evidence="4">Muscle</tissue>
    </source>
</reference>
<dbReference type="Pfam" id="PF26080">
    <property type="entry name" value="CUB_animal"/>
    <property type="match status" value="1"/>
</dbReference>
<dbReference type="SUPFAM" id="SSF49854">
    <property type="entry name" value="Spermadhesin, CUB domain"/>
    <property type="match status" value="1"/>
</dbReference>
<accession>A0A423SPY0</accession>
<comment type="caution">
    <text evidence="4">The sequence shown here is derived from an EMBL/GenBank/DDBJ whole genome shotgun (WGS) entry which is preliminary data.</text>
</comment>
<dbReference type="AlphaFoldDB" id="A0A423SPY0"/>
<sequence>MTGACAWRLEGGSLPGGWRTIRSLDPDLEALVVLRYPGTPHSASTLRCWFDKHSDTGSRMLSRVLLVVALAAAAHAAAVAEESDRDSKLFPVINIITFDNAPCTAQSGEMGTCYSQKECEGLSGTPSGTCANGFGICCVLTATCDGTISVNGTYFTSPGYPSTYSTPGTCMVELLPPAGTCQILLEFESFNLMGPVNGDCNNDTFIVMGANAGSRIPVICGANTGQHMYIDVDQSNGPYKMMVTSSALAYPRSWKIKVTFLDENDPCKAPPRCLQYFKETSGAITSFNFGPEPMMLTNQEYCICFGYNPGFCDIGMNFNRLDLGNINGNCGNDYLAVGAEKLCGDFGTLTAQANATGPISLCVFSDDNNDREEEGFNVNYLMLAC</sequence>